<reference evidence="3 4" key="1">
    <citation type="submission" date="2018-10" db="EMBL/GenBank/DDBJ databases">
        <title>Phylogenomics of Brevibacillus.</title>
        <authorList>
            <person name="Dunlap C."/>
        </authorList>
    </citation>
    <scope>NUCLEOTIDE SEQUENCE [LARGE SCALE GENOMIC DNA]</scope>
    <source>
        <strain evidence="3 4">JCM 15774</strain>
    </source>
</reference>
<comment type="caution">
    <text evidence="3">The sequence shown here is derived from an EMBL/GenBank/DDBJ whole genome shotgun (WGS) entry which is preliminary data.</text>
</comment>
<evidence type="ECO:0000313" key="3">
    <source>
        <dbReference type="EMBL" id="RNB83012.1"/>
    </source>
</evidence>
<dbReference type="RefSeq" id="WP_122924954.1">
    <property type="nucleotide sequence ID" value="NZ_RHHU01000011.1"/>
</dbReference>
<name>A0A3M8D4Q2_9BACL</name>
<dbReference type="InterPro" id="IPR011008">
    <property type="entry name" value="Dimeric_a/b-barrel"/>
</dbReference>
<evidence type="ECO:0000259" key="2">
    <source>
        <dbReference type="Pfam" id="PF03795"/>
    </source>
</evidence>
<keyword evidence="4" id="KW-1185">Reference proteome</keyword>
<evidence type="ECO:0000313" key="4">
    <source>
        <dbReference type="Proteomes" id="UP000269573"/>
    </source>
</evidence>
<dbReference type="EMBL" id="RHHU01000011">
    <property type="protein sequence ID" value="RNB83012.1"/>
    <property type="molecule type" value="Genomic_DNA"/>
</dbReference>
<sequence length="102" mass="11553">MDLQPFIYVLRLVPTYHHEENWTEEARNIVGTHFRYLQDYQKQGVLIMAGRTSPVDETTFGIVVFQAATEEAAREIMRNDPAVVGGVMTAELFPFHVALLGS</sequence>
<dbReference type="PANTHER" id="PTHR37828:SF1">
    <property type="entry name" value="YCII-RELATED DOMAIN-CONTAINING PROTEIN"/>
    <property type="match status" value="1"/>
</dbReference>
<proteinExistence type="inferred from homology"/>
<dbReference type="InterPro" id="IPR005545">
    <property type="entry name" value="YCII"/>
</dbReference>
<dbReference type="SUPFAM" id="SSF54909">
    <property type="entry name" value="Dimeric alpha+beta barrel"/>
    <property type="match status" value="1"/>
</dbReference>
<dbReference type="Gene3D" id="3.30.70.1060">
    <property type="entry name" value="Dimeric alpha+beta barrel"/>
    <property type="match status" value="1"/>
</dbReference>
<comment type="similarity">
    <text evidence="1">Belongs to the YciI family.</text>
</comment>
<feature type="domain" description="YCII-related" evidence="2">
    <location>
        <begin position="18"/>
        <end position="91"/>
    </location>
</feature>
<dbReference type="AlphaFoldDB" id="A0A3M8D4Q2"/>
<dbReference type="PANTHER" id="PTHR37828">
    <property type="entry name" value="GSR2449 PROTEIN"/>
    <property type="match status" value="1"/>
</dbReference>
<organism evidence="3 4">
    <name type="scientific">Brevibacillus nitrificans</name>
    <dbReference type="NCBI Taxonomy" id="651560"/>
    <lineage>
        <taxon>Bacteria</taxon>
        <taxon>Bacillati</taxon>
        <taxon>Bacillota</taxon>
        <taxon>Bacilli</taxon>
        <taxon>Bacillales</taxon>
        <taxon>Paenibacillaceae</taxon>
        <taxon>Brevibacillus</taxon>
    </lineage>
</organism>
<gene>
    <name evidence="3" type="ORF">EDM59_18385</name>
</gene>
<evidence type="ECO:0000256" key="1">
    <source>
        <dbReference type="ARBA" id="ARBA00007689"/>
    </source>
</evidence>
<dbReference type="Pfam" id="PF03795">
    <property type="entry name" value="YCII"/>
    <property type="match status" value="1"/>
</dbReference>
<protein>
    <recommendedName>
        <fullName evidence="2">YCII-related domain-containing protein</fullName>
    </recommendedName>
</protein>
<accession>A0A3M8D4Q2</accession>
<dbReference type="Proteomes" id="UP000269573">
    <property type="component" value="Unassembled WGS sequence"/>
</dbReference>